<reference evidence="3" key="1">
    <citation type="journal article" date="2011" name="Nat. Genet.">
        <title>The Arabidopsis lyrata genome sequence and the basis of rapid genome size change.</title>
        <authorList>
            <person name="Hu T.T."/>
            <person name="Pattyn P."/>
            <person name="Bakker E.G."/>
            <person name="Cao J."/>
            <person name="Cheng J.-F."/>
            <person name="Clark R.M."/>
            <person name="Fahlgren N."/>
            <person name="Fawcett J.A."/>
            <person name="Grimwood J."/>
            <person name="Gundlach H."/>
            <person name="Haberer G."/>
            <person name="Hollister J.D."/>
            <person name="Ossowski S."/>
            <person name="Ottilar R.P."/>
            <person name="Salamov A.A."/>
            <person name="Schneeberger K."/>
            <person name="Spannagl M."/>
            <person name="Wang X."/>
            <person name="Yang L."/>
            <person name="Nasrallah M.E."/>
            <person name="Bergelson J."/>
            <person name="Carrington J.C."/>
            <person name="Gaut B.S."/>
            <person name="Schmutz J."/>
            <person name="Mayer K.F.X."/>
            <person name="Van de Peer Y."/>
            <person name="Grigoriev I.V."/>
            <person name="Nordborg M."/>
            <person name="Weigel D."/>
            <person name="Guo Y.-L."/>
        </authorList>
    </citation>
    <scope>NUCLEOTIDE SEQUENCE [LARGE SCALE GENOMIC DNA]</scope>
    <source>
        <strain evidence="3">cv. MN47</strain>
    </source>
</reference>
<dbReference type="GO" id="GO:0000785">
    <property type="term" value="C:chromatin"/>
    <property type="evidence" value="ECO:0007669"/>
    <property type="project" value="TreeGrafter"/>
</dbReference>
<evidence type="ECO:0000313" key="3">
    <source>
        <dbReference type="Proteomes" id="UP000008694"/>
    </source>
</evidence>
<dbReference type="STRING" id="81972.D7MSW6"/>
<dbReference type="GO" id="GO:0034647">
    <property type="term" value="F:histone H3K4me/H3K4me2/H3K4me3 demethylase activity"/>
    <property type="evidence" value="ECO:0007669"/>
    <property type="project" value="TreeGrafter"/>
</dbReference>
<dbReference type="EMBL" id="GL348720">
    <property type="protein sequence ID" value="EFH42224.1"/>
    <property type="molecule type" value="Genomic_DNA"/>
</dbReference>
<accession>D7MSW6</accession>
<dbReference type="GO" id="GO:0008270">
    <property type="term" value="F:zinc ion binding"/>
    <property type="evidence" value="ECO:0007669"/>
    <property type="project" value="UniProtKB-KW"/>
</dbReference>
<evidence type="ECO:0000256" key="1">
    <source>
        <dbReference type="ARBA" id="ARBA00022771"/>
    </source>
</evidence>
<keyword evidence="3" id="KW-1185">Reference proteome</keyword>
<dbReference type="HOGENOM" id="CLU_2743488_0_0_1"/>
<keyword evidence="1" id="KW-0863">Zinc-finger</keyword>
<evidence type="ECO:0000313" key="2">
    <source>
        <dbReference type="EMBL" id="EFH42224.1"/>
    </source>
</evidence>
<dbReference type="PANTHER" id="PTHR10694:SF127">
    <property type="entry name" value="LYSINE-SPECIFIC DEMETHYLASE JMJ15-RELATED"/>
    <property type="match status" value="1"/>
</dbReference>
<dbReference type="Gene3D" id="2.60.120.650">
    <property type="entry name" value="Cupin"/>
    <property type="match status" value="1"/>
</dbReference>
<organism evidence="3">
    <name type="scientific">Arabidopsis lyrata subsp. lyrata</name>
    <name type="common">Lyre-leaved rock-cress</name>
    <dbReference type="NCBI Taxonomy" id="81972"/>
    <lineage>
        <taxon>Eukaryota</taxon>
        <taxon>Viridiplantae</taxon>
        <taxon>Streptophyta</taxon>
        <taxon>Embryophyta</taxon>
        <taxon>Tracheophyta</taxon>
        <taxon>Spermatophyta</taxon>
        <taxon>Magnoliopsida</taxon>
        <taxon>eudicotyledons</taxon>
        <taxon>Gunneridae</taxon>
        <taxon>Pentapetalae</taxon>
        <taxon>rosids</taxon>
        <taxon>malvids</taxon>
        <taxon>Brassicales</taxon>
        <taxon>Brassicaceae</taxon>
        <taxon>Camelineae</taxon>
        <taxon>Arabidopsis</taxon>
    </lineage>
</organism>
<name>D7MSW6_ARALL</name>
<gene>
    <name evidence="2" type="ORF">ARALYDRAFT_918402</name>
</gene>
<dbReference type="GO" id="GO:0010468">
    <property type="term" value="P:regulation of gene expression"/>
    <property type="evidence" value="ECO:0007669"/>
    <property type="project" value="TreeGrafter"/>
</dbReference>
<dbReference type="eggNOG" id="KOG1246">
    <property type="taxonomic scope" value="Eukaryota"/>
</dbReference>
<keyword evidence="1" id="KW-0479">Metal-binding</keyword>
<dbReference type="Proteomes" id="UP000008694">
    <property type="component" value="Unassembled WGS sequence"/>
</dbReference>
<keyword evidence="1" id="KW-0862">Zinc</keyword>
<protein>
    <submittedName>
        <fullName evidence="2">Uncharacterized protein</fullName>
    </submittedName>
</protein>
<dbReference type="GO" id="GO:0005634">
    <property type="term" value="C:nucleus"/>
    <property type="evidence" value="ECO:0007669"/>
    <property type="project" value="TreeGrafter"/>
</dbReference>
<dbReference type="AlphaFoldDB" id="D7MSW6"/>
<sequence length="71" mass="8204">MRESRFIRWFKVQFQLRAYQAGFNCGFNRAEAVNVAPVYRLAHGQNVVELYSKETRKISLSHDKLLLGASS</sequence>
<proteinExistence type="predicted"/>
<dbReference type="PANTHER" id="PTHR10694">
    <property type="entry name" value="LYSINE-SPECIFIC DEMETHYLASE"/>
    <property type="match status" value="1"/>
</dbReference>
<dbReference type="Gramene" id="scaffold_801802.1">
    <property type="protein sequence ID" value="scaffold_801802.1"/>
    <property type="gene ID" value="scaffold_801802.1"/>
</dbReference>